<evidence type="ECO:0000313" key="3">
    <source>
        <dbReference type="Proteomes" id="UP001370758"/>
    </source>
</evidence>
<organism evidence="2 3">
    <name type="scientific">Arthrobotrys musiformis</name>
    <dbReference type="NCBI Taxonomy" id="47236"/>
    <lineage>
        <taxon>Eukaryota</taxon>
        <taxon>Fungi</taxon>
        <taxon>Dikarya</taxon>
        <taxon>Ascomycota</taxon>
        <taxon>Pezizomycotina</taxon>
        <taxon>Orbiliomycetes</taxon>
        <taxon>Orbiliales</taxon>
        <taxon>Orbiliaceae</taxon>
        <taxon>Arthrobotrys</taxon>
    </lineage>
</organism>
<comment type="caution">
    <text evidence="2">The sequence shown here is derived from an EMBL/GenBank/DDBJ whole genome shotgun (WGS) entry which is preliminary data.</text>
</comment>
<gene>
    <name evidence="2" type="ORF">TWF481_000479</name>
</gene>
<sequence>MGQGPEAQARAFAQKKAEEFQRLPTIGDYVVARSSDPEHIKAREEEEEGVRKAREGVEREKREWDSLFMRDFPGNWESQD</sequence>
<name>A0AAV9WNL8_9PEZI</name>
<feature type="region of interest" description="Disordered" evidence="1">
    <location>
        <begin position="37"/>
        <end position="56"/>
    </location>
</feature>
<evidence type="ECO:0000256" key="1">
    <source>
        <dbReference type="SAM" id="MobiDB-lite"/>
    </source>
</evidence>
<evidence type="ECO:0000313" key="2">
    <source>
        <dbReference type="EMBL" id="KAK6511564.1"/>
    </source>
</evidence>
<protein>
    <submittedName>
        <fullName evidence="2">Uncharacterized protein</fullName>
    </submittedName>
</protein>
<reference evidence="2 3" key="1">
    <citation type="submission" date="2023-08" db="EMBL/GenBank/DDBJ databases">
        <authorList>
            <person name="Palmer J.M."/>
        </authorList>
    </citation>
    <scope>NUCLEOTIDE SEQUENCE [LARGE SCALE GENOMIC DNA]</scope>
    <source>
        <strain evidence="2 3">TWF481</strain>
    </source>
</reference>
<proteinExistence type="predicted"/>
<dbReference type="Proteomes" id="UP001370758">
    <property type="component" value="Unassembled WGS sequence"/>
</dbReference>
<keyword evidence="3" id="KW-1185">Reference proteome</keyword>
<accession>A0AAV9WNL8</accession>
<dbReference type="AlphaFoldDB" id="A0AAV9WNL8"/>
<dbReference type="EMBL" id="JAVHJL010000001">
    <property type="protein sequence ID" value="KAK6511564.1"/>
    <property type="molecule type" value="Genomic_DNA"/>
</dbReference>